<dbReference type="EMBL" id="MU001675">
    <property type="protein sequence ID" value="KAF2459584.1"/>
    <property type="molecule type" value="Genomic_DNA"/>
</dbReference>
<name>A0A6A6P6W2_9PEZI</name>
<evidence type="ECO:0000313" key="2">
    <source>
        <dbReference type="Proteomes" id="UP000799766"/>
    </source>
</evidence>
<organism evidence="1 2">
    <name type="scientific">Lineolata rhizophorae</name>
    <dbReference type="NCBI Taxonomy" id="578093"/>
    <lineage>
        <taxon>Eukaryota</taxon>
        <taxon>Fungi</taxon>
        <taxon>Dikarya</taxon>
        <taxon>Ascomycota</taxon>
        <taxon>Pezizomycotina</taxon>
        <taxon>Dothideomycetes</taxon>
        <taxon>Dothideomycetes incertae sedis</taxon>
        <taxon>Lineolatales</taxon>
        <taxon>Lineolataceae</taxon>
        <taxon>Lineolata</taxon>
    </lineage>
</organism>
<gene>
    <name evidence="1" type="ORF">BDY21DRAFT_338631</name>
</gene>
<reference evidence="1" key="1">
    <citation type="journal article" date="2020" name="Stud. Mycol.">
        <title>101 Dothideomycetes genomes: a test case for predicting lifestyles and emergence of pathogens.</title>
        <authorList>
            <person name="Haridas S."/>
            <person name="Albert R."/>
            <person name="Binder M."/>
            <person name="Bloem J."/>
            <person name="Labutti K."/>
            <person name="Salamov A."/>
            <person name="Andreopoulos B."/>
            <person name="Baker S."/>
            <person name="Barry K."/>
            <person name="Bills G."/>
            <person name="Bluhm B."/>
            <person name="Cannon C."/>
            <person name="Castanera R."/>
            <person name="Culley D."/>
            <person name="Daum C."/>
            <person name="Ezra D."/>
            <person name="Gonzalez J."/>
            <person name="Henrissat B."/>
            <person name="Kuo A."/>
            <person name="Liang C."/>
            <person name="Lipzen A."/>
            <person name="Lutzoni F."/>
            <person name="Magnuson J."/>
            <person name="Mondo S."/>
            <person name="Nolan M."/>
            <person name="Ohm R."/>
            <person name="Pangilinan J."/>
            <person name="Park H.-J."/>
            <person name="Ramirez L."/>
            <person name="Alfaro M."/>
            <person name="Sun H."/>
            <person name="Tritt A."/>
            <person name="Yoshinaga Y."/>
            <person name="Zwiers L.-H."/>
            <person name="Turgeon B."/>
            <person name="Goodwin S."/>
            <person name="Spatafora J."/>
            <person name="Crous P."/>
            <person name="Grigoriev I."/>
        </authorList>
    </citation>
    <scope>NUCLEOTIDE SEQUENCE</scope>
    <source>
        <strain evidence="1">ATCC 16933</strain>
    </source>
</reference>
<accession>A0A6A6P6W2</accession>
<dbReference type="AlphaFoldDB" id="A0A6A6P6W2"/>
<proteinExistence type="predicted"/>
<dbReference type="Proteomes" id="UP000799766">
    <property type="component" value="Unassembled WGS sequence"/>
</dbReference>
<protein>
    <submittedName>
        <fullName evidence="1">Uncharacterized protein</fullName>
    </submittedName>
</protein>
<sequence>MRKTFLPAFNWASWTGSGVVHSTMQLPSALVLVSEKDSAGIPYIVQYVVPINLLWLLFGNTIVDYCQNIPFCSGFFTLLILQRMGATESHLVYLELGDVFMLVTPSGNGCACLMRKLFTRLSRGGMISEESWNK</sequence>
<evidence type="ECO:0000313" key="1">
    <source>
        <dbReference type="EMBL" id="KAF2459584.1"/>
    </source>
</evidence>
<dbReference type="OrthoDB" id="1470350at2759"/>
<keyword evidence="2" id="KW-1185">Reference proteome</keyword>